<dbReference type="Gene3D" id="3.40.50.300">
    <property type="entry name" value="P-loop containing nucleotide triphosphate hydrolases"/>
    <property type="match status" value="2"/>
</dbReference>
<evidence type="ECO:0000256" key="5">
    <source>
        <dbReference type="ARBA" id="ARBA00032509"/>
    </source>
</evidence>
<proteinExistence type="inferred from homology"/>
<dbReference type="InterPro" id="IPR027417">
    <property type="entry name" value="P-loop_NTPase"/>
</dbReference>
<dbReference type="Gene3D" id="1.10.8.60">
    <property type="match status" value="2"/>
</dbReference>
<dbReference type="SUPFAM" id="SSF52540">
    <property type="entry name" value="P-loop containing nucleoside triphosphate hydrolases"/>
    <property type="match status" value="2"/>
</dbReference>
<dbReference type="Pfam" id="PF17862">
    <property type="entry name" value="AAA_lid_3"/>
    <property type="match status" value="2"/>
</dbReference>
<evidence type="ECO:0000256" key="6">
    <source>
        <dbReference type="ARBA" id="ARBA00034532"/>
    </source>
</evidence>
<dbReference type="EMBL" id="MU005588">
    <property type="protein sequence ID" value="KAF2682204.1"/>
    <property type="molecule type" value="Genomic_DNA"/>
</dbReference>
<keyword evidence="4" id="KW-0067">ATP-binding</keyword>
<dbReference type="GO" id="GO:0005524">
    <property type="term" value="F:ATP binding"/>
    <property type="evidence" value="ECO:0007669"/>
    <property type="project" value="UniProtKB-KW"/>
</dbReference>
<dbReference type="InterPro" id="IPR041569">
    <property type="entry name" value="AAA_lid_3"/>
</dbReference>
<evidence type="ECO:0000259" key="9">
    <source>
        <dbReference type="SMART" id="SM00382"/>
    </source>
</evidence>
<feature type="domain" description="AAA+ ATPase" evidence="9">
    <location>
        <begin position="201"/>
        <end position="341"/>
    </location>
</feature>
<comment type="catalytic activity">
    <reaction evidence="7">
        <text>ATP + H2O = ADP + phosphate + H(+)</text>
        <dbReference type="Rhea" id="RHEA:13065"/>
        <dbReference type="ChEBI" id="CHEBI:15377"/>
        <dbReference type="ChEBI" id="CHEBI:15378"/>
        <dbReference type="ChEBI" id="CHEBI:30616"/>
        <dbReference type="ChEBI" id="CHEBI:43474"/>
        <dbReference type="ChEBI" id="CHEBI:456216"/>
    </reaction>
    <physiologicalReaction direction="left-to-right" evidence="7">
        <dbReference type="Rhea" id="RHEA:13066"/>
    </physiologicalReaction>
</comment>
<accession>A0A6G1IVC7</accession>
<dbReference type="InterPro" id="IPR050168">
    <property type="entry name" value="AAA_ATPase_domain"/>
</dbReference>
<organism evidence="10 11">
    <name type="scientific">Lentithecium fluviatile CBS 122367</name>
    <dbReference type="NCBI Taxonomy" id="1168545"/>
    <lineage>
        <taxon>Eukaryota</taxon>
        <taxon>Fungi</taxon>
        <taxon>Dikarya</taxon>
        <taxon>Ascomycota</taxon>
        <taxon>Pezizomycotina</taxon>
        <taxon>Dothideomycetes</taxon>
        <taxon>Pleosporomycetidae</taxon>
        <taxon>Pleosporales</taxon>
        <taxon>Massarineae</taxon>
        <taxon>Lentitheciaceae</taxon>
        <taxon>Lentithecium</taxon>
    </lineage>
</organism>
<dbReference type="AlphaFoldDB" id="A0A6G1IVC7"/>
<evidence type="ECO:0000256" key="2">
    <source>
        <dbReference type="ARBA" id="ARBA00022593"/>
    </source>
</evidence>
<dbReference type="PANTHER" id="PTHR23077">
    <property type="entry name" value="AAA-FAMILY ATPASE"/>
    <property type="match status" value="1"/>
</dbReference>
<evidence type="ECO:0000256" key="3">
    <source>
        <dbReference type="ARBA" id="ARBA00022741"/>
    </source>
</evidence>
<dbReference type="GO" id="GO:0016887">
    <property type="term" value="F:ATP hydrolysis activity"/>
    <property type="evidence" value="ECO:0007669"/>
    <property type="project" value="InterPro"/>
</dbReference>
<dbReference type="GO" id="GO:0007031">
    <property type="term" value="P:peroxisome organization"/>
    <property type="evidence" value="ECO:0007669"/>
    <property type="project" value="UniProtKB-KW"/>
</dbReference>
<evidence type="ECO:0000313" key="11">
    <source>
        <dbReference type="Proteomes" id="UP000799291"/>
    </source>
</evidence>
<sequence>MPGPTASRGRPSLQQGLDRDVYQIVRKYLDTSDESPLKLRPQQIYEFIKNSNSSLKRRPKKQLEDSIERVLVVIQEDESGEDEMGELEGDFVNGEESPPKEEKSLNFMNRTVVSGWGTSGAATPVANGERSKKREGVRGGERESKRLKRSGAAEQKIDTAPPKGVSLRDIGGVDNVKYQLKDHLIMPLLRPDAYVNRKIPIPRGILLHGPPGCGKTVICRAFAAELGVPFIEILGPSVVSGMSGESEKQIREHFDKAREVAPCLIFIDEIDVIAPKRDSAQSQMEKRIVAQLLISMDSLAMEGNDGKPVIVLAATNRPDSLDPALRRGGRFDTEINMGVPNESTRELILKALTREPRLADDVDFSVLAKKTAGFVGADLKDLVSKAGTWSMDKYREALEKQAAEAETEQMDIDTPDSAQSALADQSIARLILRARDRNMREPEGFEDTAITMEAFEAVLPSIVPSSKREGFATVPDTTWRDVGALANVRDELQMAIVEPIKNPERYKAVGISAPTGVLLWGPPGCGKTLLAKAVAAESKANFISVKGPELLNKYVGESERALRQVFMRARSSVPCVIFFDELDALVPKRSSELHEASARVVNTLLTELDGLSTREGIYLIAATNRPEMIDEAMLRPGRLETLLYVELPKPEERVDILRALIGQRGGVINADLAEIASRDECKDFSGADLESLLRKAGQNALRRKASTVEEIDVVTAAKTLIPSVGNLDRYQELRRRFETKMW</sequence>
<dbReference type="PANTHER" id="PTHR23077:SF171">
    <property type="entry name" value="NUCLEAR VALOSIN-CONTAINING PROTEIN-LIKE"/>
    <property type="match status" value="1"/>
</dbReference>
<reference evidence="10" key="1">
    <citation type="journal article" date="2020" name="Stud. Mycol.">
        <title>101 Dothideomycetes genomes: a test case for predicting lifestyles and emergence of pathogens.</title>
        <authorList>
            <person name="Haridas S."/>
            <person name="Albert R."/>
            <person name="Binder M."/>
            <person name="Bloem J."/>
            <person name="Labutti K."/>
            <person name="Salamov A."/>
            <person name="Andreopoulos B."/>
            <person name="Baker S."/>
            <person name="Barry K."/>
            <person name="Bills G."/>
            <person name="Bluhm B."/>
            <person name="Cannon C."/>
            <person name="Castanera R."/>
            <person name="Culley D."/>
            <person name="Daum C."/>
            <person name="Ezra D."/>
            <person name="Gonzalez J."/>
            <person name="Henrissat B."/>
            <person name="Kuo A."/>
            <person name="Liang C."/>
            <person name="Lipzen A."/>
            <person name="Lutzoni F."/>
            <person name="Magnuson J."/>
            <person name="Mondo S."/>
            <person name="Nolan M."/>
            <person name="Ohm R."/>
            <person name="Pangilinan J."/>
            <person name="Park H.-J."/>
            <person name="Ramirez L."/>
            <person name="Alfaro M."/>
            <person name="Sun H."/>
            <person name="Tritt A."/>
            <person name="Yoshinaga Y."/>
            <person name="Zwiers L.-H."/>
            <person name="Turgeon B."/>
            <person name="Goodwin S."/>
            <person name="Spatafora J."/>
            <person name="Crous P."/>
            <person name="Grigoriev I."/>
        </authorList>
    </citation>
    <scope>NUCLEOTIDE SEQUENCE</scope>
    <source>
        <strain evidence="10">CBS 122367</strain>
    </source>
</reference>
<keyword evidence="3" id="KW-0547">Nucleotide-binding</keyword>
<dbReference type="FunFam" id="1.10.8.60:FF:000081">
    <property type="entry name" value="AAA family ATPase/60S ribosome export protein"/>
    <property type="match status" value="1"/>
</dbReference>
<keyword evidence="2" id="KW-0962">Peroxisome biogenesis</keyword>
<protein>
    <recommendedName>
        <fullName evidence="6">Peroxisomal ATPase PEX1</fullName>
    </recommendedName>
    <alternativeName>
        <fullName evidence="5">Peroxin-1</fullName>
    </alternativeName>
</protein>
<dbReference type="Proteomes" id="UP000799291">
    <property type="component" value="Unassembled WGS sequence"/>
</dbReference>
<evidence type="ECO:0000256" key="7">
    <source>
        <dbReference type="ARBA" id="ARBA00048778"/>
    </source>
</evidence>
<dbReference type="InterPro" id="IPR003959">
    <property type="entry name" value="ATPase_AAA_core"/>
</dbReference>
<dbReference type="GO" id="GO:0042254">
    <property type="term" value="P:ribosome biogenesis"/>
    <property type="evidence" value="ECO:0007669"/>
    <property type="project" value="TreeGrafter"/>
</dbReference>
<keyword evidence="11" id="KW-1185">Reference proteome</keyword>
<dbReference type="SMART" id="SM00382">
    <property type="entry name" value="AAA"/>
    <property type="match status" value="2"/>
</dbReference>
<dbReference type="InterPro" id="IPR003960">
    <property type="entry name" value="ATPase_AAA_CS"/>
</dbReference>
<dbReference type="InterPro" id="IPR003593">
    <property type="entry name" value="AAA+_ATPase"/>
</dbReference>
<feature type="compositionally biased region" description="Acidic residues" evidence="8">
    <location>
        <begin position="78"/>
        <end position="89"/>
    </location>
</feature>
<dbReference type="FunFam" id="3.40.50.300:FF:000365">
    <property type="entry name" value="Ribosome biogenesis ATPase RIX7"/>
    <property type="match status" value="1"/>
</dbReference>
<evidence type="ECO:0000313" key="10">
    <source>
        <dbReference type="EMBL" id="KAF2682204.1"/>
    </source>
</evidence>
<feature type="region of interest" description="Disordered" evidence="8">
    <location>
        <begin position="78"/>
        <end position="102"/>
    </location>
</feature>
<evidence type="ECO:0000256" key="8">
    <source>
        <dbReference type="SAM" id="MobiDB-lite"/>
    </source>
</evidence>
<feature type="region of interest" description="Disordered" evidence="8">
    <location>
        <begin position="118"/>
        <end position="163"/>
    </location>
</feature>
<dbReference type="FunFam" id="3.40.50.300:FF:000149">
    <property type="entry name" value="Nuclear valosin-containing protein-like"/>
    <property type="match status" value="1"/>
</dbReference>
<dbReference type="GO" id="GO:0005634">
    <property type="term" value="C:nucleus"/>
    <property type="evidence" value="ECO:0007669"/>
    <property type="project" value="TreeGrafter"/>
</dbReference>
<feature type="domain" description="AAA+ ATPase" evidence="9">
    <location>
        <begin position="513"/>
        <end position="649"/>
    </location>
</feature>
<evidence type="ECO:0000256" key="1">
    <source>
        <dbReference type="ARBA" id="ARBA00006914"/>
    </source>
</evidence>
<dbReference type="GO" id="GO:1990275">
    <property type="term" value="F:preribosome binding"/>
    <property type="evidence" value="ECO:0007669"/>
    <property type="project" value="TreeGrafter"/>
</dbReference>
<comment type="similarity">
    <text evidence="1">Belongs to the AAA ATPase family.</text>
</comment>
<evidence type="ECO:0000256" key="4">
    <source>
        <dbReference type="ARBA" id="ARBA00022840"/>
    </source>
</evidence>
<dbReference type="PROSITE" id="PS00674">
    <property type="entry name" value="AAA"/>
    <property type="match status" value="1"/>
</dbReference>
<dbReference type="OrthoDB" id="27435at2759"/>
<name>A0A6G1IVC7_9PLEO</name>
<dbReference type="GO" id="GO:0003723">
    <property type="term" value="F:RNA binding"/>
    <property type="evidence" value="ECO:0007669"/>
    <property type="project" value="TreeGrafter"/>
</dbReference>
<gene>
    <name evidence="10" type="ORF">K458DRAFT_308102</name>
</gene>
<feature type="compositionally biased region" description="Basic and acidic residues" evidence="8">
    <location>
        <begin position="129"/>
        <end position="144"/>
    </location>
</feature>
<dbReference type="Pfam" id="PF00004">
    <property type="entry name" value="AAA"/>
    <property type="match status" value="2"/>
</dbReference>